<dbReference type="AlphaFoldDB" id="A0A0A2VX64"/>
<organism evidence="1 2">
    <name type="scientific">Beauveria bassiana D1-5</name>
    <dbReference type="NCBI Taxonomy" id="1245745"/>
    <lineage>
        <taxon>Eukaryota</taxon>
        <taxon>Fungi</taxon>
        <taxon>Dikarya</taxon>
        <taxon>Ascomycota</taxon>
        <taxon>Pezizomycotina</taxon>
        <taxon>Sordariomycetes</taxon>
        <taxon>Hypocreomycetidae</taxon>
        <taxon>Hypocreales</taxon>
        <taxon>Cordycipitaceae</taxon>
        <taxon>Beauveria</taxon>
    </lineage>
</organism>
<evidence type="ECO:0000313" key="1">
    <source>
        <dbReference type="EMBL" id="KGQ10735.1"/>
    </source>
</evidence>
<comment type="caution">
    <text evidence="1">The sequence shown here is derived from an EMBL/GenBank/DDBJ whole genome shotgun (WGS) entry which is preliminary data.</text>
</comment>
<dbReference type="OrthoDB" id="2824656at2759"/>
<gene>
    <name evidence="1" type="ORF">BBAD15_g3921</name>
</gene>
<protein>
    <submittedName>
        <fullName evidence="1">Uncharacterized protein</fullName>
    </submittedName>
</protein>
<evidence type="ECO:0000313" key="2">
    <source>
        <dbReference type="Proteomes" id="UP000030106"/>
    </source>
</evidence>
<reference evidence="1 2" key="1">
    <citation type="submission" date="2012-10" db="EMBL/GenBank/DDBJ databases">
        <title>Genome sequencing and analysis of entomopathogenic fungi Beauveria bassiana D1-5.</title>
        <authorList>
            <person name="Li Q."/>
            <person name="Wang L."/>
            <person name="Zhang Z."/>
            <person name="Wang Q."/>
            <person name="Ren J."/>
            <person name="Wang M."/>
            <person name="Xu W."/>
            <person name="Wang J."/>
            <person name="Lu Y."/>
            <person name="Du Q."/>
            <person name="Sun Z."/>
        </authorList>
    </citation>
    <scope>NUCLEOTIDE SEQUENCE [LARGE SCALE GENOMIC DNA]</scope>
    <source>
        <strain evidence="1 2">D1-5</strain>
    </source>
</reference>
<accession>A0A0A2VX64</accession>
<sequence>MRSQIIRFTLPSDATVSVGTFDDLRDAVAKAGALSQYFGYSVSMRKPMRTRKRRHEITWIILLINSPFFARIEWPQEPKWDTPLRELFQELVDGEIADVTVEMNGSNHDDLLSGLDAPVCEVHTPVLDDAILESVHKLYTDCFDMLGFVGGDWGFATNTTLVKGETGPSALHAVRLPRKDRLLSVFILGWESIELHEDATKTALFAEDLGNLGPHIDRSSGGWYVTLQKHE</sequence>
<proteinExistence type="predicted"/>
<dbReference type="Proteomes" id="UP000030106">
    <property type="component" value="Unassembled WGS sequence"/>
</dbReference>
<dbReference type="EMBL" id="ANFO01000283">
    <property type="protein sequence ID" value="KGQ10735.1"/>
    <property type="molecule type" value="Genomic_DNA"/>
</dbReference>
<name>A0A0A2VX64_BEABA</name>
<dbReference type="HOGENOM" id="CLU_098382_0_0_1"/>
<dbReference type="eggNOG" id="ENOG502SPA2">
    <property type="taxonomic scope" value="Eukaryota"/>
</dbReference>